<proteinExistence type="predicted"/>
<reference evidence="1 2" key="1">
    <citation type="submission" date="2024-09" db="EMBL/GenBank/DDBJ databases">
        <title>Rethinking Asexuality: The Enigmatic Case of Functional Sexual Genes in Lepraria (Stereocaulaceae).</title>
        <authorList>
            <person name="Doellman M."/>
            <person name="Sun Y."/>
            <person name="Barcenas-Pena A."/>
            <person name="Lumbsch H.T."/>
            <person name="Grewe F."/>
        </authorList>
    </citation>
    <scope>NUCLEOTIDE SEQUENCE [LARGE SCALE GENOMIC DNA]</scope>
    <source>
        <strain evidence="1 2">Grewe 0041</strain>
    </source>
</reference>
<gene>
    <name evidence="1" type="ORF">ABVK25_002634</name>
</gene>
<evidence type="ECO:0000313" key="1">
    <source>
        <dbReference type="EMBL" id="KAL2056895.1"/>
    </source>
</evidence>
<name>A0ABR4BGV9_9LECA</name>
<dbReference type="Proteomes" id="UP001590951">
    <property type="component" value="Unassembled WGS sequence"/>
</dbReference>
<keyword evidence="2" id="KW-1185">Reference proteome</keyword>
<dbReference type="EMBL" id="JBHFEH010000006">
    <property type="protein sequence ID" value="KAL2056895.1"/>
    <property type="molecule type" value="Genomic_DNA"/>
</dbReference>
<evidence type="ECO:0000313" key="2">
    <source>
        <dbReference type="Proteomes" id="UP001590951"/>
    </source>
</evidence>
<sequence>MPGACFSGHYWGLEGVRLTDRSARLRGRQTQFESDYSPEKYPPHHGIIRDEVQSRRKRVVAGRIFPPHTLHHQRYLLLLRKKVSEGARSLGWLTFLDARREL</sequence>
<protein>
    <submittedName>
        <fullName evidence="1">Uncharacterized protein</fullName>
    </submittedName>
</protein>
<organism evidence="1 2">
    <name type="scientific">Lepraria finkii</name>
    <dbReference type="NCBI Taxonomy" id="1340010"/>
    <lineage>
        <taxon>Eukaryota</taxon>
        <taxon>Fungi</taxon>
        <taxon>Dikarya</taxon>
        <taxon>Ascomycota</taxon>
        <taxon>Pezizomycotina</taxon>
        <taxon>Lecanoromycetes</taxon>
        <taxon>OSLEUM clade</taxon>
        <taxon>Lecanoromycetidae</taxon>
        <taxon>Lecanorales</taxon>
        <taxon>Lecanorineae</taxon>
        <taxon>Stereocaulaceae</taxon>
        <taxon>Lepraria</taxon>
    </lineage>
</organism>
<accession>A0ABR4BGV9</accession>
<comment type="caution">
    <text evidence="1">The sequence shown here is derived from an EMBL/GenBank/DDBJ whole genome shotgun (WGS) entry which is preliminary data.</text>
</comment>